<reference evidence="10 11" key="1">
    <citation type="submission" date="2017-11" db="EMBL/GenBank/DDBJ databases">
        <title>Genomic Encyclopedia of Archaeal and Bacterial Type Strains, Phase II (KMG-II): From Individual Species to Whole Genera.</title>
        <authorList>
            <person name="Goeker M."/>
        </authorList>
    </citation>
    <scope>NUCLEOTIDE SEQUENCE [LARGE SCALE GENOMIC DNA]</scope>
    <source>
        <strain evidence="10 11">DSM 28175</strain>
    </source>
</reference>
<dbReference type="OrthoDB" id="5772680at2"/>
<keyword evidence="3 6" id="KW-0812">Transmembrane</keyword>
<gene>
    <name evidence="10" type="ORF">CLV57_0484</name>
</gene>
<dbReference type="InterPro" id="IPR054319">
    <property type="entry name" value="PspC-rel_ToastRack"/>
</dbReference>
<feature type="transmembrane region" description="Helical" evidence="6">
    <location>
        <begin position="318"/>
        <end position="338"/>
    </location>
</feature>
<organism evidence="10 11">
    <name type="scientific">Mucilaginibacter auburnensis</name>
    <dbReference type="NCBI Taxonomy" id="1457233"/>
    <lineage>
        <taxon>Bacteria</taxon>
        <taxon>Pseudomonadati</taxon>
        <taxon>Bacteroidota</taxon>
        <taxon>Sphingobacteriia</taxon>
        <taxon>Sphingobacteriales</taxon>
        <taxon>Sphingobacteriaceae</taxon>
        <taxon>Mucilaginibacter</taxon>
    </lineage>
</organism>
<keyword evidence="2" id="KW-1003">Cell membrane</keyword>
<comment type="subcellular location">
    <subcellularLocation>
        <location evidence="1">Cell membrane</location>
        <topology evidence="1">Single-pass membrane protein</topology>
    </subcellularLocation>
</comment>
<dbReference type="EMBL" id="PGFJ01000001">
    <property type="protein sequence ID" value="PJJ83502.1"/>
    <property type="molecule type" value="Genomic_DNA"/>
</dbReference>
<feature type="transmembrane region" description="Helical" evidence="6">
    <location>
        <begin position="285"/>
        <end position="306"/>
    </location>
</feature>
<feature type="transmembrane region" description="Helical" evidence="6">
    <location>
        <begin position="144"/>
        <end position="163"/>
    </location>
</feature>
<name>A0A2H9VRR4_9SPHI</name>
<accession>A0A2H9VRR4</accession>
<dbReference type="InterPro" id="IPR054321">
    <property type="entry name" value="PspC-rel_TM"/>
</dbReference>
<evidence type="ECO:0000259" key="7">
    <source>
        <dbReference type="Pfam" id="PF04024"/>
    </source>
</evidence>
<evidence type="ECO:0000256" key="2">
    <source>
        <dbReference type="ARBA" id="ARBA00022475"/>
    </source>
</evidence>
<feature type="transmembrane region" description="Helical" evidence="6">
    <location>
        <begin position="119"/>
        <end position="138"/>
    </location>
</feature>
<sequence>MNKTIIININGIVFHIEEDAYEVLKNYITDVKRHFLNSADSLEITTDIENRIAEMFAEILTRDNKQVIVEADVKTVIAQMGTVEDFEHADEEPTAQSQADAFAAVGGTRTLFRDPDYRIIAGVASGLGNYFNISAIWFRLLFAVLAPFGGLGIILYIILWIVVPKAITRADRMAMKGQKLTLQGFKNNFEEEMSAVKGQLSNLKNESKPFIYRFRDLLGELFFHIGRFFRGTGKVLFKILSVLILLTFFGFAVAMVISLAAILIWNTGPVHMFPFSIVNNEYSEWMYISIFLVAFVPVLAIILLILKAVFNTESISRSSGVVLLTVWLFAVSTGLYYGSKISKGFRSTASFTQTSPLAKSSNNKYYLTLNDVMYLTGEDSSRLDIKKNFNGTLTYGDEEFEKNEPRNVQIRIEKADVDRPVLVQTYRSKGSSYEDALFNARNTRYIFTQQDSVLKFDKRLQRVGGATWHDQEIELTLKVPVNAVVVINDEFNWYINDGVDYYSCNEINKSNDNHSAEFIMTVNGLECKVDTSVVAKPDSLKRVK</sequence>
<keyword evidence="11" id="KW-1185">Reference proteome</keyword>
<dbReference type="Proteomes" id="UP000242687">
    <property type="component" value="Unassembled WGS sequence"/>
</dbReference>
<feature type="domain" description="Phage shock protein PspC N-terminal" evidence="7">
    <location>
        <begin position="109"/>
        <end position="166"/>
    </location>
</feature>
<dbReference type="InterPro" id="IPR052027">
    <property type="entry name" value="PspC"/>
</dbReference>
<evidence type="ECO:0000313" key="10">
    <source>
        <dbReference type="EMBL" id="PJJ83502.1"/>
    </source>
</evidence>
<evidence type="ECO:0000259" key="8">
    <source>
        <dbReference type="Pfam" id="PF22571"/>
    </source>
</evidence>
<evidence type="ECO:0000256" key="3">
    <source>
        <dbReference type="ARBA" id="ARBA00022692"/>
    </source>
</evidence>
<dbReference type="Pfam" id="PF22744">
    <property type="entry name" value="Toast-rack_PspC-Cterm"/>
    <property type="match status" value="1"/>
</dbReference>
<protein>
    <submittedName>
        <fullName evidence="10">Phage shock protein PspC (Stress-responsive transcriptional regulator)</fullName>
    </submittedName>
</protein>
<proteinExistence type="predicted"/>
<feature type="domain" description="PspC-related ToastRack" evidence="9">
    <location>
        <begin position="402"/>
        <end position="528"/>
    </location>
</feature>
<keyword evidence="5 6" id="KW-0472">Membrane</keyword>
<dbReference type="InterPro" id="IPR007168">
    <property type="entry name" value="Phageshock_PspC_N"/>
</dbReference>
<evidence type="ECO:0000256" key="5">
    <source>
        <dbReference type="ARBA" id="ARBA00023136"/>
    </source>
</evidence>
<evidence type="ECO:0000256" key="4">
    <source>
        <dbReference type="ARBA" id="ARBA00022989"/>
    </source>
</evidence>
<dbReference type="GO" id="GO:0005886">
    <property type="term" value="C:plasma membrane"/>
    <property type="evidence" value="ECO:0007669"/>
    <property type="project" value="UniProtKB-SubCell"/>
</dbReference>
<dbReference type="PANTHER" id="PTHR33885">
    <property type="entry name" value="PHAGE SHOCK PROTEIN C"/>
    <property type="match status" value="1"/>
</dbReference>
<feature type="transmembrane region" description="Helical" evidence="6">
    <location>
        <begin position="235"/>
        <end position="265"/>
    </location>
</feature>
<evidence type="ECO:0000259" key="9">
    <source>
        <dbReference type="Pfam" id="PF22744"/>
    </source>
</evidence>
<keyword evidence="4 6" id="KW-1133">Transmembrane helix</keyword>
<evidence type="ECO:0000313" key="11">
    <source>
        <dbReference type="Proteomes" id="UP000242687"/>
    </source>
</evidence>
<dbReference type="Pfam" id="PF22571">
    <property type="entry name" value="LiaI-LiaF-TM_PspC"/>
    <property type="match status" value="1"/>
</dbReference>
<dbReference type="RefSeq" id="WP_100339761.1">
    <property type="nucleotide sequence ID" value="NZ_PGFJ01000001.1"/>
</dbReference>
<evidence type="ECO:0000256" key="1">
    <source>
        <dbReference type="ARBA" id="ARBA00004162"/>
    </source>
</evidence>
<dbReference type="AlphaFoldDB" id="A0A2H9VRR4"/>
<evidence type="ECO:0000256" key="6">
    <source>
        <dbReference type="SAM" id="Phobius"/>
    </source>
</evidence>
<dbReference type="PANTHER" id="PTHR33885:SF3">
    <property type="entry name" value="PHAGE SHOCK PROTEIN C"/>
    <property type="match status" value="1"/>
</dbReference>
<feature type="domain" description="PspC-related transmembrane region" evidence="8">
    <location>
        <begin position="210"/>
        <end position="345"/>
    </location>
</feature>
<comment type="caution">
    <text evidence="10">The sequence shown here is derived from an EMBL/GenBank/DDBJ whole genome shotgun (WGS) entry which is preliminary data.</text>
</comment>
<dbReference type="Pfam" id="PF04024">
    <property type="entry name" value="PspC"/>
    <property type="match status" value="1"/>
</dbReference>